<dbReference type="OrthoDB" id="9782395at2"/>
<evidence type="ECO:0000259" key="2">
    <source>
        <dbReference type="Pfam" id="PF02698"/>
    </source>
</evidence>
<feature type="transmembrane region" description="Helical" evidence="1">
    <location>
        <begin position="128"/>
        <end position="153"/>
    </location>
</feature>
<evidence type="ECO:0000313" key="4">
    <source>
        <dbReference type="Proteomes" id="UP000249495"/>
    </source>
</evidence>
<dbReference type="EMBL" id="LS483343">
    <property type="protein sequence ID" value="SQF40604.1"/>
    <property type="molecule type" value="Genomic_DNA"/>
</dbReference>
<dbReference type="CDD" id="cd06259">
    <property type="entry name" value="YdcF-like"/>
    <property type="match status" value="1"/>
</dbReference>
<protein>
    <submittedName>
        <fullName evidence="3">GdmH</fullName>
    </submittedName>
</protein>
<feature type="domain" description="DUF218" evidence="2">
    <location>
        <begin position="164"/>
        <end position="310"/>
    </location>
</feature>
<evidence type="ECO:0000256" key="1">
    <source>
        <dbReference type="SAM" id="Phobius"/>
    </source>
</evidence>
<dbReference type="PANTHER" id="PTHR30336">
    <property type="entry name" value="INNER MEMBRANE PROTEIN, PROBABLE PERMEASE"/>
    <property type="match status" value="1"/>
</dbReference>
<feature type="transmembrane region" description="Helical" evidence="1">
    <location>
        <begin position="6"/>
        <end position="21"/>
    </location>
</feature>
<keyword evidence="1" id="KW-1133">Transmembrane helix</keyword>
<organism evidence="3 4">
    <name type="scientific">Streptococcus ferus</name>
    <dbReference type="NCBI Taxonomy" id="1345"/>
    <lineage>
        <taxon>Bacteria</taxon>
        <taxon>Bacillati</taxon>
        <taxon>Bacillota</taxon>
        <taxon>Bacilli</taxon>
        <taxon>Lactobacillales</taxon>
        <taxon>Streptococcaceae</taxon>
        <taxon>Streptococcus</taxon>
    </lineage>
</organism>
<dbReference type="InterPro" id="IPR003848">
    <property type="entry name" value="DUF218"/>
</dbReference>
<keyword evidence="4" id="KW-1185">Reference proteome</keyword>
<keyword evidence="1" id="KW-0812">Transmembrane</keyword>
<sequence length="338" mass="38603">MLTIIALIFLLLLIVSLYRDNRSLSNPFLLFFFLVSFYLALLDLAYYYQLNLLGSFLLLAGFALIPFLVLLSGLFLIYNGLILLRKEGKSKTNYLSLGLGIIIVSFFILYFIYLTFWKYLVVLPYLSILVNLFVFSYLLFGTIFAALLIYSFLYNLIPKKKTYDFIIIHGAGLLDGERVSPLLQKRIDKALEVFHHTTNPAMQLIASGGQGPDEKVSEAQAIAKALKQQGIPDDRILMEDRSRSTYENLLFSKKIGESLIKTPRFLFVTNDYHVFRTSFYAKKIGLSGDGLGCRTASYYIPSAFIREYIAILVKLRWGIAAIYLILIVLLIVSHFVHW</sequence>
<dbReference type="Gene3D" id="3.40.50.620">
    <property type="entry name" value="HUPs"/>
    <property type="match status" value="1"/>
</dbReference>
<dbReference type="KEGG" id="sfer:NCTC12278_01176"/>
<proteinExistence type="predicted"/>
<feature type="transmembrane region" description="Helical" evidence="1">
    <location>
        <begin position="54"/>
        <end position="82"/>
    </location>
</feature>
<feature type="transmembrane region" description="Helical" evidence="1">
    <location>
        <begin position="94"/>
        <end position="116"/>
    </location>
</feature>
<evidence type="ECO:0000313" key="3">
    <source>
        <dbReference type="EMBL" id="SQF40604.1"/>
    </source>
</evidence>
<dbReference type="RefSeq" id="WP_018030026.1">
    <property type="nucleotide sequence ID" value="NZ_LS483343.1"/>
</dbReference>
<accession>A0A2X3VGU2</accession>
<reference evidence="3 4" key="1">
    <citation type="submission" date="2018-06" db="EMBL/GenBank/DDBJ databases">
        <authorList>
            <consortium name="Pathogen Informatics"/>
            <person name="Doyle S."/>
        </authorList>
    </citation>
    <scope>NUCLEOTIDE SEQUENCE [LARGE SCALE GENOMIC DNA]</scope>
    <source>
        <strain evidence="3 4">NCTC12278</strain>
    </source>
</reference>
<dbReference type="Proteomes" id="UP000249495">
    <property type="component" value="Chromosome 1"/>
</dbReference>
<feature type="transmembrane region" description="Helical" evidence="1">
    <location>
        <begin position="315"/>
        <end position="336"/>
    </location>
</feature>
<dbReference type="GO" id="GO:0000270">
    <property type="term" value="P:peptidoglycan metabolic process"/>
    <property type="evidence" value="ECO:0007669"/>
    <property type="project" value="TreeGrafter"/>
</dbReference>
<dbReference type="AlphaFoldDB" id="A0A2X3VGU2"/>
<dbReference type="PANTHER" id="PTHR30336:SF18">
    <property type="entry name" value="MEMBRANE PROTEIN"/>
    <property type="match status" value="1"/>
</dbReference>
<dbReference type="GO" id="GO:0043164">
    <property type="term" value="P:Gram-negative-bacterium-type cell wall biogenesis"/>
    <property type="evidence" value="ECO:0007669"/>
    <property type="project" value="TreeGrafter"/>
</dbReference>
<gene>
    <name evidence="3" type="ORF">NCTC12278_01176</name>
</gene>
<dbReference type="GO" id="GO:0005886">
    <property type="term" value="C:plasma membrane"/>
    <property type="evidence" value="ECO:0007669"/>
    <property type="project" value="TreeGrafter"/>
</dbReference>
<dbReference type="InterPro" id="IPR051599">
    <property type="entry name" value="Cell_Envelope_Assoc"/>
</dbReference>
<feature type="transmembrane region" description="Helical" evidence="1">
    <location>
        <begin position="28"/>
        <end position="48"/>
    </location>
</feature>
<dbReference type="InterPro" id="IPR014729">
    <property type="entry name" value="Rossmann-like_a/b/a_fold"/>
</dbReference>
<name>A0A2X3VGU2_9STRE</name>
<dbReference type="Pfam" id="PF02698">
    <property type="entry name" value="DUF218"/>
    <property type="match status" value="1"/>
</dbReference>
<keyword evidence="1" id="KW-0472">Membrane</keyword>